<dbReference type="PROSITE" id="PS50893">
    <property type="entry name" value="ABC_TRANSPORTER_2"/>
    <property type="match status" value="1"/>
</dbReference>
<dbReference type="Gene3D" id="2.40.50.140">
    <property type="entry name" value="Nucleic acid-binding proteins"/>
    <property type="match status" value="1"/>
</dbReference>
<dbReference type="GO" id="GO:0005524">
    <property type="term" value="F:ATP binding"/>
    <property type="evidence" value="ECO:0007669"/>
    <property type="project" value="UniProtKB-KW"/>
</dbReference>
<dbReference type="InterPro" id="IPR047641">
    <property type="entry name" value="ABC_transpr_MalK/UgpC-like"/>
</dbReference>
<evidence type="ECO:0000256" key="1">
    <source>
        <dbReference type="ARBA" id="ARBA00022448"/>
    </source>
</evidence>
<dbReference type="InterPro" id="IPR003439">
    <property type="entry name" value="ABC_transporter-like_ATP-bd"/>
</dbReference>
<organism evidence="7 8">
    <name type="scientific">Haliangium ochraceum (strain DSM 14365 / JCM 11303 / SMP-2)</name>
    <dbReference type="NCBI Taxonomy" id="502025"/>
    <lineage>
        <taxon>Bacteria</taxon>
        <taxon>Pseudomonadati</taxon>
        <taxon>Myxococcota</taxon>
        <taxon>Polyangia</taxon>
        <taxon>Haliangiales</taxon>
        <taxon>Kofleriaceae</taxon>
        <taxon>Haliangium</taxon>
    </lineage>
</organism>
<name>D0LJQ4_HALO1</name>
<dbReference type="Pfam" id="PF00005">
    <property type="entry name" value="ABC_tran"/>
    <property type="match status" value="1"/>
</dbReference>
<sequence>MSLKLEGIGKTVGGEMHLADIDLTLEAGSFNILVGPTLAGKTTLLRLLAGLDHPSAGRMSINGRDITRTSVRKRSVAMVYQQFVNYPSLSVFDNIASPLKLQRNAKDQIDERVHALAKALHIEALLERLPAELSGGQQQRVAIARALAKDAELLLLDEPLVNLDYKLREELREELRGLLASRNTTVVYATTEPKEAMILGGDTVLMHQGRVLQHAPTGEVYRRPTNQIAARLFSDPPMNLLAADIEDGRARLSGGAVLPLHEHLAELPAGPCVFGIHAADCRLHHRKSSPLPGADAGAGYLDGEVELVEIAGSETFVYVHIAGRSVDEPLVVRMAGVYPYEPGMPVQVELELARVLAFADAAPDPEAGVSGAGALIAAPR</sequence>
<dbReference type="OrthoDB" id="9809450at2"/>
<feature type="domain" description="ABC transporter" evidence="6">
    <location>
        <begin position="3"/>
        <end position="233"/>
    </location>
</feature>
<dbReference type="PROSITE" id="PS00211">
    <property type="entry name" value="ABC_TRANSPORTER_1"/>
    <property type="match status" value="1"/>
</dbReference>
<dbReference type="SUPFAM" id="SSF50331">
    <property type="entry name" value="MOP-like"/>
    <property type="match status" value="1"/>
</dbReference>
<dbReference type="SMART" id="SM00382">
    <property type="entry name" value="AAA"/>
    <property type="match status" value="1"/>
</dbReference>
<evidence type="ECO:0000256" key="5">
    <source>
        <dbReference type="ARBA" id="ARBA00023136"/>
    </source>
</evidence>
<dbReference type="Proteomes" id="UP000001880">
    <property type="component" value="Chromosome"/>
</dbReference>
<dbReference type="STRING" id="502025.Hoch_5936"/>
<evidence type="ECO:0000256" key="4">
    <source>
        <dbReference type="ARBA" id="ARBA00022840"/>
    </source>
</evidence>
<keyword evidence="1" id="KW-0813">Transport</keyword>
<protein>
    <submittedName>
        <fullName evidence="7">ABC transporter related protein</fullName>
    </submittedName>
</protein>
<dbReference type="InterPro" id="IPR012340">
    <property type="entry name" value="NA-bd_OB-fold"/>
</dbReference>
<keyword evidence="4" id="KW-0067">ATP-binding</keyword>
<dbReference type="PANTHER" id="PTHR43875">
    <property type="entry name" value="MALTODEXTRIN IMPORT ATP-BINDING PROTEIN MSMX"/>
    <property type="match status" value="1"/>
</dbReference>
<evidence type="ECO:0000259" key="6">
    <source>
        <dbReference type="PROSITE" id="PS50893"/>
    </source>
</evidence>
<keyword evidence="3" id="KW-0547">Nucleotide-binding</keyword>
<evidence type="ECO:0000313" key="8">
    <source>
        <dbReference type="Proteomes" id="UP000001880"/>
    </source>
</evidence>
<dbReference type="eggNOG" id="COG3839">
    <property type="taxonomic scope" value="Bacteria"/>
</dbReference>
<dbReference type="InterPro" id="IPR008995">
    <property type="entry name" value="Mo/tungstate-bd_C_term_dom"/>
</dbReference>
<dbReference type="AlphaFoldDB" id="D0LJQ4"/>
<evidence type="ECO:0000256" key="3">
    <source>
        <dbReference type="ARBA" id="ARBA00022741"/>
    </source>
</evidence>
<dbReference type="HOGENOM" id="CLU_000604_1_1_7"/>
<dbReference type="InterPro" id="IPR015853">
    <property type="entry name" value="ABC_transpr_FbpC"/>
</dbReference>
<dbReference type="GO" id="GO:0015408">
    <property type="term" value="F:ABC-type ferric iron transporter activity"/>
    <property type="evidence" value="ECO:0007669"/>
    <property type="project" value="InterPro"/>
</dbReference>
<evidence type="ECO:0000313" key="7">
    <source>
        <dbReference type="EMBL" id="ACY18411.1"/>
    </source>
</evidence>
<dbReference type="InterPro" id="IPR003593">
    <property type="entry name" value="AAA+_ATPase"/>
</dbReference>
<accession>D0LJQ4</accession>
<dbReference type="EMBL" id="CP001804">
    <property type="protein sequence ID" value="ACY18411.1"/>
    <property type="molecule type" value="Genomic_DNA"/>
</dbReference>
<gene>
    <name evidence="7" type="ordered locus">Hoch_5936</name>
</gene>
<proteinExistence type="predicted"/>
<keyword evidence="2" id="KW-1003">Cell membrane</keyword>
<dbReference type="RefSeq" id="WP_012831003.1">
    <property type="nucleotide sequence ID" value="NC_013440.1"/>
</dbReference>
<dbReference type="Gene3D" id="2.40.50.100">
    <property type="match status" value="1"/>
</dbReference>
<dbReference type="PANTHER" id="PTHR43875:SF1">
    <property type="entry name" value="OSMOPROTECTIVE COMPOUNDS UPTAKE ATP-BINDING PROTEIN GGTA"/>
    <property type="match status" value="1"/>
</dbReference>
<evidence type="ECO:0000256" key="2">
    <source>
        <dbReference type="ARBA" id="ARBA00022475"/>
    </source>
</evidence>
<dbReference type="CDD" id="cd03259">
    <property type="entry name" value="ABC_Carb_Solutes_like"/>
    <property type="match status" value="1"/>
</dbReference>
<dbReference type="Gene3D" id="3.40.50.300">
    <property type="entry name" value="P-loop containing nucleotide triphosphate hydrolases"/>
    <property type="match status" value="1"/>
</dbReference>
<reference evidence="7 8" key="1">
    <citation type="journal article" date="2010" name="Stand. Genomic Sci.">
        <title>Complete genome sequence of Haliangium ochraceum type strain (SMP-2).</title>
        <authorList>
            <consortium name="US DOE Joint Genome Institute (JGI-PGF)"/>
            <person name="Ivanova N."/>
            <person name="Daum C."/>
            <person name="Lang E."/>
            <person name="Abt B."/>
            <person name="Kopitz M."/>
            <person name="Saunders E."/>
            <person name="Lapidus A."/>
            <person name="Lucas S."/>
            <person name="Glavina Del Rio T."/>
            <person name="Nolan M."/>
            <person name="Tice H."/>
            <person name="Copeland A."/>
            <person name="Cheng J.F."/>
            <person name="Chen F."/>
            <person name="Bruce D."/>
            <person name="Goodwin L."/>
            <person name="Pitluck S."/>
            <person name="Mavromatis K."/>
            <person name="Pati A."/>
            <person name="Mikhailova N."/>
            <person name="Chen A."/>
            <person name="Palaniappan K."/>
            <person name="Land M."/>
            <person name="Hauser L."/>
            <person name="Chang Y.J."/>
            <person name="Jeffries C.D."/>
            <person name="Detter J.C."/>
            <person name="Brettin T."/>
            <person name="Rohde M."/>
            <person name="Goker M."/>
            <person name="Bristow J."/>
            <person name="Markowitz V."/>
            <person name="Eisen J.A."/>
            <person name="Hugenholtz P."/>
            <person name="Kyrpides N.C."/>
            <person name="Klenk H.P."/>
        </authorList>
    </citation>
    <scope>NUCLEOTIDE SEQUENCE [LARGE SCALE GENOMIC DNA]</scope>
    <source>
        <strain evidence="8">DSM 14365 / CIP 107738 / JCM 11303 / AJ 13395 / SMP-2</strain>
    </source>
</reference>
<dbReference type="SUPFAM" id="SSF52540">
    <property type="entry name" value="P-loop containing nucleoside triphosphate hydrolases"/>
    <property type="match status" value="1"/>
</dbReference>
<dbReference type="KEGG" id="hoh:Hoch_5936"/>
<dbReference type="GO" id="GO:0016887">
    <property type="term" value="F:ATP hydrolysis activity"/>
    <property type="evidence" value="ECO:0007669"/>
    <property type="project" value="InterPro"/>
</dbReference>
<keyword evidence="5" id="KW-0472">Membrane</keyword>
<keyword evidence="8" id="KW-1185">Reference proteome</keyword>
<dbReference type="GO" id="GO:0055052">
    <property type="term" value="C:ATP-binding cassette (ABC) transporter complex, substrate-binding subunit-containing"/>
    <property type="evidence" value="ECO:0007669"/>
    <property type="project" value="TreeGrafter"/>
</dbReference>
<dbReference type="InterPro" id="IPR027417">
    <property type="entry name" value="P-loop_NTPase"/>
</dbReference>
<dbReference type="InterPro" id="IPR017871">
    <property type="entry name" value="ABC_transporter-like_CS"/>
</dbReference>